<evidence type="ECO:0000313" key="2">
    <source>
        <dbReference type="EMBL" id="KAF6020301.1"/>
    </source>
</evidence>
<feature type="domain" description="Tyrosine-protein kinase ephrin type A/B receptor-like" evidence="1">
    <location>
        <begin position="411"/>
        <end position="455"/>
    </location>
</feature>
<sequence length="636" mass="70067">MKTGTFRVHPGYWVVCGRPISSAESCVLPRIPSNVKITQVISNSSLLKYKIECKDADARLPSYAPKEITCYPEGNWDTNFGFSLPSCVSVPVNLVPVFRRIRYRVKIRMSFRFRMTNPCRSGGTYNTYNILFAVRNVLFGLRNRYFGFIRFGRRSSLSLCCDDPRNCDTSSSCGLRPFALSCRCGLFGGKRRKRNTDEENENEIDVNLDEIELDPDDIDLSAEEILTAAVANGEFTNNITNSGFNVLDDEPVLSSLEIAQEPIARKGSRWWMMSVQLWETLIDGIEACLTLNVLKKPCPEGTYWTTNGTCEFCDFNFYQPDINATECIPCDGDNVTYNTGAASVDECAVEAPSGSFYNEISQTLELCPRGTYQSEPGQLSCEPCPPSTNTPTNGSTSADQCEDECPSGSRYSSADGICISCEIGYYRDEALDVTCVKCPDGLITAMEGAVSKDNCTIADCDIGEYRNETVNVCMGCPRGTFQNETRQTECMACGGNETTMATNSTSSSECKFICPDGYERRPIAAALCAKLAPIELRTLTTSPTRCVPSVTGIGRQQKRALLLNLSAQYWHAPKGCRLILLWTGVKSARKALTAMATPTLHKAVALAIHSAIIPPTPQAKTVLTMLLELPQCWRGD</sequence>
<comment type="caution">
    <text evidence="2">The sequence shown here is derived from an EMBL/GenBank/DDBJ whole genome shotgun (WGS) entry which is preliminary data.</text>
</comment>
<dbReference type="Proteomes" id="UP000593567">
    <property type="component" value="Unassembled WGS sequence"/>
</dbReference>
<dbReference type="InterPro" id="IPR009030">
    <property type="entry name" value="Growth_fac_rcpt_cys_sf"/>
</dbReference>
<feature type="domain" description="Tyrosine-protein kinase ephrin type A/B receptor-like" evidence="1">
    <location>
        <begin position="463"/>
        <end position="510"/>
    </location>
</feature>
<dbReference type="Pfam" id="PF07699">
    <property type="entry name" value="Ephrin_rec_like"/>
    <property type="match status" value="4"/>
</dbReference>
<evidence type="ECO:0000259" key="1">
    <source>
        <dbReference type="Pfam" id="PF07699"/>
    </source>
</evidence>
<reference evidence="2" key="1">
    <citation type="submission" date="2020-06" db="EMBL/GenBank/DDBJ databases">
        <title>Draft genome of Bugula neritina, a colonial animal packing powerful symbionts and potential medicines.</title>
        <authorList>
            <person name="Rayko M."/>
        </authorList>
    </citation>
    <scope>NUCLEOTIDE SEQUENCE [LARGE SCALE GENOMIC DNA]</scope>
    <source>
        <strain evidence="2">Kwan_BN1</strain>
    </source>
</reference>
<dbReference type="InterPro" id="IPR011641">
    <property type="entry name" value="Tyr-kin_ephrin_A/B_rcpt-like"/>
</dbReference>
<feature type="domain" description="Tyrosine-protein kinase ephrin type A/B receptor-like" evidence="1">
    <location>
        <begin position="301"/>
        <end position="347"/>
    </location>
</feature>
<dbReference type="PANTHER" id="PTHR24046:SF5">
    <property type="entry name" value="EGF-LIKE DOMAIN-CONTAINING PROTEIN"/>
    <property type="match status" value="1"/>
</dbReference>
<keyword evidence="3" id="KW-1185">Reference proteome</keyword>
<dbReference type="SMART" id="SM01411">
    <property type="entry name" value="Ephrin_rec_like"/>
    <property type="match status" value="4"/>
</dbReference>
<dbReference type="SUPFAM" id="SSF57184">
    <property type="entry name" value="Growth factor receptor domain"/>
    <property type="match status" value="2"/>
</dbReference>
<gene>
    <name evidence="2" type="ORF">EB796_021368</name>
</gene>
<organism evidence="2 3">
    <name type="scientific">Bugula neritina</name>
    <name type="common">Brown bryozoan</name>
    <name type="synonym">Sertularia neritina</name>
    <dbReference type="NCBI Taxonomy" id="10212"/>
    <lineage>
        <taxon>Eukaryota</taxon>
        <taxon>Metazoa</taxon>
        <taxon>Spiralia</taxon>
        <taxon>Lophotrochozoa</taxon>
        <taxon>Bryozoa</taxon>
        <taxon>Gymnolaemata</taxon>
        <taxon>Cheilostomatida</taxon>
        <taxon>Flustrina</taxon>
        <taxon>Buguloidea</taxon>
        <taxon>Bugulidae</taxon>
        <taxon>Bugula</taxon>
    </lineage>
</organism>
<proteinExistence type="predicted"/>
<dbReference type="InterPro" id="IPR052071">
    <property type="entry name" value="SCUB_EGF-like_domain"/>
</dbReference>
<dbReference type="OrthoDB" id="6287073at2759"/>
<dbReference type="EMBL" id="VXIV02003181">
    <property type="protein sequence ID" value="KAF6020301.1"/>
    <property type="molecule type" value="Genomic_DNA"/>
</dbReference>
<feature type="domain" description="Tyrosine-protein kinase ephrin type A/B receptor-like" evidence="1">
    <location>
        <begin position="354"/>
        <end position="401"/>
    </location>
</feature>
<dbReference type="GO" id="GO:0007165">
    <property type="term" value="P:signal transduction"/>
    <property type="evidence" value="ECO:0007669"/>
    <property type="project" value="TreeGrafter"/>
</dbReference>
<dbReference type="GO" id="GO:0005615">
    <property type="term" value="C:extracellular space"/>
    <property type="evidence" value="ECO:0007669"/>
    <property type="project" value="TreeGrafter"/>
</dbReference>
<name>A0A7J7J3R6_BUGNE</name>
<accession>A0A7J7J3R6</accession>
<dbReference type="PANTHER" id="PTHR24046">
    <property type="entry name" value="SIGNAL PEPTIDE, CUB AND EGF-LIKE DOMAIN-CONTAINING"/>
    <property type="match status" value="1"/>
</dbReference>
<dbReference type="GO" id="GO:0009986">
    <property type="term" value="C:cell surface"/>
    <property type="evidence" value="ECO:0007669"/>
    <property type="project" value="TreeGrafter"/>
</dbReference>
<dbReference type="AlphaFoldDB" id="A0A7J7J3R6"/>
<dbReference type="Gene3D" id="2.10.50.10">
    <property type="entry name" value="Tumor Necrosis Factor Receptor, subunit A, domain 2"/>
    <property type="match status" value="4"/>
</dbReference>
<protein>
    <recommendedName>
        <fullName evidence="1">Tyrosine-protein kinase ephrin type A/B receptor-like domain-containing protein</fullName>
    </recommendedName>
</protein>
<evidence type="ECO:0000313" key="3">
    <source>
        <dbReference type="Proteomes" id="UP000593567"/>
    </source>
</evidence>